<dbReference type="InterPro" id="IPR013763">
    <property type="entry name" value="Cyclin-like_dom"/>
</dbReference>
<dbReference type="GO" id="GO:0006357">
    <property type="term" value="P:regulation of transcription by RNA polymerase II"/>
    <property type="evidence" value="ECO:0007669"/>
    <property type="project" value="InterPro"/>
</dbReference>
<dbReference type="Pfam" id="PF00134">
    <property type="entry name" value="Cyclin_N"/>
    <property type="match status" value="1"/>
</dbReference>
<feature type="compositionally biased region" description="Basic and acidic residues" evidence="3">
    <location>
        <begin position="417"/>
        <end position="442"/>
    </location>
</feature>
<feature type="compositionally biased region" description="Basic and acidic residues" evidence="3">
    <location>
        <begin position="284"/>
        <end position="294"/>
    </location>
</feature>
<sequence>MSSGLDIDTETGLRVVGCELIQAAGILLRLPQVAMATGQVLFQRFFYTKSFVKHSMEHVSMACVHLASKIEEAPRRIRDVINVFHRLRHLREKKKPVPLVLDQEYVNLKNQIIKAERRVLKELGFCVHVKHPHKIIVMYLQVLECERNQHLVQTACALVQGQRPSSANPVQALHRRLALDWWNYMNDSLRTDVFVRFQPESIACACIYLAARTLEVDLTHLESEVEKRKHAIDEAKARARGLLPGSAPILDSAAGFSPAPKLVESPKEGKGNKSSPLSVKNAKRKVEGPKKAKTDSPVNGLPKGHESRSQSRSREQSYSRSPSRSASPKRRKSESGSTSGGSKSQSRSRSRSDSPPRQVHRGAPYKGSEVRTSRKSKDCKYLTQKPHKSRSRSSSRSRSRSRERTDNSGKYKKKSHYYRDQRRERSRSYERTGHRYERDHPGHSRHRR</sequence>
<feature type="domain" description="Cyclin-like" evidence="4">
    <location>
        <begin position="168"/>
        <end position="244"/>
    </location>
</feature>
<dbReference type="PANTHER" id="PTHR10026">
    <property type="entry name" value="CYCLIN"/>
    <property type="match status" value="1"/>
</dbReference>
<dbReference type="Gene3D" id="1.10.472.10">
    <property type="entry name" value="Cyclin-like"/>
    <property type="match status" value="2"/>
</dbReference>
<dbReference type="SMART" id="SM00385">
    <property type="entry name" value="CYCLIN"/>
    <property type="match status" value="2"/>
</dbReference>
<dbReference type="AlphaFoldDB" id="A0A061IE54"/>
<organism evidence="5 6">
    <name type="scientific">Cricetulus griseus</name>
    <name type="common">Chinese hamster</name>
    <name type="synonym">Cricetulus barabensis griseus</name>
    <dbReference type="NCBI Taxonomy" id="10029"/>
    <lineage>
        <taxon>Eukaryota</taxon>
        <taxon>Metazoa</taxon>
        <taxon>Chordata</taxon>
        <taxon>Craniata</taxon>
        <taxon>Vertebrata</taxon>
        <taxon>Euteleostomi</taxon>
        <taxon>Mammalia</taxon>
        <taxon>Eutheria</taxon>
        <taxon>Euarchontoglires</taxon>
        <taxon>Glires</taxon>
        <taxon>Rodentia</taxon>
        <taxon>Myomorpha</taxon>
        <taxon>Muroidea</taxon>
        <taxon>Cricetidae</taxon>
        <taxon>Cricetinae</taxon>
        <taxon>Cricetulus</taxon>
    </lineage>
</organism>
<comment type="similarity">
    <text evidence="2">Belongs to the cyclin family.</text>
</comment>
<feature type="compositionally biased region" description="Basic and acidic residues" evidence="3">
    <location>
        <begin position="368"/>
        <end position="380"/>
    </location>
</feature>
<evidence type="ECO:0000313" key="6">
    <source>
        <dbReference type="Proteomes" id="UP000030759"/>
    </source>
</evidence>
<evidence type="ECO:0000256" key="3">
    <source>
        <dbReference type="SAM" id="MobiDB-lite"/>
    </source>
</evidence>
<feature type="compositionally biased region" description="Basic and acidic residues" evidence="3">
    <location>
        <begin position="303"/>
        <end position="317"/>
    </location>
</feature>
<feature type="compositionally biased region" description="Basic residues" evidence="3">
    <location>
        <begin position="385"/>
        <end position="399"/>
    </location>
</feature>
<dbReference type="InterPro" id="IPR036915">
    <property type="entry name" value="Cyclin-like_sf"/>
</dbReference>
<feature type="compositionally biased region" description="Low complexity" evidence="3">
    <location>
        <begin position="335"/>
        <end position="347"/>
    </location>
</feature>
<feature type="compositionally biased region" description="Basic and acidic residues" evidence="3">
    <location>
        <begin position="400"/>
        <end position="409"/>
    </location>
</feature>
<evidence type="ECO:0000259" key="4">
    <source>
        <dbReference type="SMART" id="SM00385"/>
    </source>
</evidence>
<dbReference type="Proteomes" id="UP000030759">
    <property type="component" value="Unassembled WGS sequence"/>
</dbReference>
<feature type="domain" description="Cyclin-like" evidence="4">
    <location>
        <begin position="19"/>
        <end position="121"/>
    </location>
</feature>
<gene>
    <name evidence="5" type="ORF">H671_2g6119</name>
</gene>
<dbReference type="InterPro" id="IPR006671">
    <property type="entry name" value="Cyclin_N"/>
</dbReference>
<evidence type="ECO:0000313" key="5">
    <source>
        <dbReference type="EMBL" id="ERE84268.1"/>
    </source>
</evidence>
<dbReference type="FunFam" id="1.10.472.10:FF:000016">
    <property type="entry name" value="cyclin-L1 isoform X1"/>
    <property type="match status" value="1"/>
</dbReference>
<evidence type="ECO:0000256" key="2">
    <source>
        <dbReference type="RuleBase" id="RU000383"/>
    </source>
</evidence>
<proteinExistence type="inferred from homology"/>
<name>A0A061IE54_CRIGR</name>
<keyword evidence="1 2" id="KW-0195">Cyclin</keyword>
<protein>
    <submittedName>
        <fullName evidence="5">Cyclin-L2-like protein</fullName>
    </submittedName>
</protein>
<dbReference type="EMBL" id="KE668115">
    <property type="protein sequence ID" value="ERE84268.1"/>
    <property type="molecule type" value="Genomic_DNA"/>
</dbReference>
<dbReference type="GO" id="GO:0016538">
    <property type="term" value="F:cyclin-dependent protein serine/threonine kinase regulator activity"/>
    <property type="evidence" value="ECO:0007669"/>
    <property type="project" value="InterPro"/>
</dbReference>
<dbReference type="SUPFAM" id="SSF47954">
    <property type="entry name" value="Cyclin-like"/>
    <property type="match status" value="2"/>
</dbReference>
<feature type="region of interest" description="Disordered" evidence="3">
    <location>
        <begin position="253"/>
        <end position="448"/>
    </location>
</feature>
<dbReference type="InterPro" id="IPR043198">
    <property type="entry name" value="Cyclin/Ssn8"/>
</dbReference>
<reference evidence="6" key="1">
    <citation type="journal article" date="2013" name="Nat. Biotechnol.">
        <title>Chinese hamster genome sequenced from sorted chromosomes.</title>
        <authorList>
            <person name="Brinkrolf K."/>
            <person name="Rupp O."/>
            <person name="Laux H."/>
            <person name="Kollin F."/>
            <person name="Ernst W."/>
            <person name="Linke B."/>
            <person name="Kofler R."/>
            <person name="Romand S."/>
            <person name="Hesse F."/>
            <person name="Budach W.E."/>
            <person name="Galosy S."/>
            <person name="Muller D."/>
            <person name="Noll T."/>
            <person name="Wienberg J."/>
            <person name="Jostock T."/>
            <person name="Leonard M."/>
            <person name="Grillari J."/>
            <person name="Tauch A."/>
            <person name="Goesmann A."/>
            <person name="Helk B."/>
            <person name="Mott J.E."/>
            <person name="Puhler A."/>
            <person name="Borth N."/>
        </authorList>
    </citation>
    <scope>NUCLEOTIDE SEQUENCE [LARGE SCALE GENOMIC DNA]</scope>
    <source>
        <strain evidence="6">17A/GY</strain>
    </source>
</reference>
<evidence type="ECO:0000256" key="1">
    <source>
        <dbReference type="ARBA" id="ARBA00023127"/>
    </source>
</evidence>
<dbReference type="PIRSF" id="PIRSF036580">
    <property type="entry name" value="Cyclin_L"/>
    <property type="match status" value="1"/>
</dbReference>
<accession>A0A061IE54</accession>